<feature type="coiled-coil region" evidence="8">
    <location>
        <begin position="1984"/>
        <end position="2053"/>
    </location>
</feature>
<keyword evidence="11" id="KW-1185">Reference proteome</keyword>
<dbReference type="GeneID" id="101241452"/>
<feature type="compositionally biased region" description="Basic and acidic residues" evidence="9">
    <location>
        <begin position="2155"/>
        <end position="2165"/>
    </location>
</feature>
<keyword evidence="6" id="KW-0963">Cytoplasm</keyword>
<evidence type="ECO:0000256" key="9">
    <source>
        <dbReference type="SAM" id="MobiDB-lite"/>
    </source>
</evidence>
<organism evidence="11 12">
    <name type="scientific">Hydra vulgaris</name>
    <name type="common">Hydra</name>
    <name type="synonym">Hydra attenuata</name>
    <dbReference type="NCBI Taxonomy" id="6087"/>
    <lineage>
        <taxon>Eukaryota</taxon>
        <taxon>Metazoa</taxon>
        <taxon>Cnidaria</taxon>
        <taxon>Hydrozoa</taxon>
        <taxon>Hydroidolina</taxon>
        <taxon>Anthoathecata</taxon>
        <taxon>Aplanulata</taxon>
        <taxon>Hydridae</taxon>
        <taxon>Hydra</taxon>
    </lineage>
</organism>
<keyword evidence="3 7" id="KW-0067">ATP-binding</keyword>
<keyword evidence="5 7" id="KW-0505">Motor protein</keyword>
<feature type="coiled-coil region" evidence="8">
    <location>
        <begin position="1217"/>
        <end position="1253"/>
    </location>
</feature>
<feature type="coiled-coil region" evidence="8">
    <location>
        <begin position="1680"/>
        <end position="1707"/>
    </location>
</feature>
<accession>A0ABM4CJH7</accession>
<keyword evidence="4 8" id="KW-0175">Coiled coil</keyword>
<evidence type="ECO:0000256" key="6">
    <source>
        <dbReference type="ARBA" id="ARBA00023212"/>
    </source>
</evidence>
<dbReference type="Gene3D" id="3.40.850.10">
    <property type="entry name" value="Kinesin motor domain"/>
    <property type="match status" value="1"/>
</dbReference>
<evidence type="ECO:0000313" key="11">
    <source>
        <dbReference type="Proteomes" id="UP001652625"/>
    </source>
</evidence>
<dbReference type="PANTHER" id="PTHR47968:SF75">
    <property type="entry name" value="CENTROMERE-ASSOCIATED PROTEIN E"/>
    <property type="match status" value="1"/>
</dbReference>
<dbReference type="InterPro" id="IPR001752">
    <property type="entry name" value="Kinesin_motor_dom"/>
</dbReference>
<dbReference type="InterPro" id="IPR027417">
    <property type="entry name" value="P-loop_NTPase"/>
</dbReference>
<sequence>MDTTNIQVGIRIRPLIRREIQTNQACYWNADNKRIYSTEKEYHFDEVFDSTSSTENIYNILGKPLVENAMRGINGTLFAYGQTASGKTHTILGDVNELGILPLAIKEVFDHTVKQPDREFLLRASFIEIYNEEITDLLASKKENIKILTNSENDVVVENLTTHTVISYESTMDLVQKGIINRKIGITNMNERSSRSHLIFRLVIESREISELNNSMEANGTIIAAELNVVDLAGSERAGQTGAQGIRLKESSFINTSLMSLGVVIRKLSEGDKSCHIPYRDSKLTRLLQKSLGGNARTCIICTVSPVVLEETQQTLLFASQAKEVKNRPTVNEVLDDKSMMRKQMNEINLLKKKIIELETGISHSEKDKILAEQISYQQKIEKQRERISLLLKEIVCTGRRSFQNVTKKDNMRRLTWCPGGLLKSGKNFNDIKSFDEDIEMDTLDGSFEKIEFQLLKQEFDEYKAQTCSPDEYIKLKDKLTALEIQHETTKNKLRDLIINQEPHEAVQTLREENSRLCKKNEVLSNDNAKLQAEIDISKAKINALIDDVAMLQEQQESMVDKDYLERLKEGVNAKSLELEESRKKCELENEELIHALANQKKLWNEQVISLEEQKFNLEQELHAANKKIIHECKKSEDFQNELQLLKEQFSILKEENNKAKSQTEMFVDECNNLKSKSDQLVFAEEDIITKNLLDELELLKQHLSSLNEEKDIAVSEKEMLAKENNDLKLKLSHISFEEDIVKKNLSDELEHLKQHLSSLNEEKDIAVSEKEMLVKENNDLKLKFSHISCEEDIMKKNLSDELELLKQYLNSLNKEKDIAVSEKEMLAKENNDLKLKFSHISCEDDIVKKNLSDELELLKQHLNSLNEEKDIAVSEKELLAKENNDLKLKFSHISCEEDIVKNNLSDELKLLKQHLNSLNEEKNTAVSEKEMLAKENNDLKLKFSHISCEEDIVKKNLTDELELLKQHLNLLNEEKNTAVSEKEMLAKENNHLKLAQISSVEEDIVKKSLLDELELLKQHLTSLNEEKDIAVSEKEMLAKENNDLKLKFSHISCEEDIVKKNLSDELELLKQHLNSLNEEKDIAVSEKEMLAKENNDLKLKFSHISCEEDIVKKNLSDELELLKQHLNSLNGEKDIAVSEKEMLAKENNDLKLKFSHISCEEEIAKKNLSDELQLLKQHLNLLNEEKNTDSKKEMLAEENNHLKFAQISSVEEDILKKNLSDELELLKQHLNLINEEKNIAVSEKEMLAEENNHLRLAQISSVDEDILKKNSSDELCYLKQQLNSLNEEKNIAVSEKEMLAKENNDLKLAQISSDQEDIVKKNLSDELQLMKQHLSSINQERNITVSQNEMLFIENNDLKLKLQQFHTVEEEIMKKYSSALDELQILKQELNSVNQERNSVVSLNEMLVKENNDMKLRINHLTSIEEDIMQKNLSVLDELQRLKQKFDFVNDEKNISLSKNEMLMKDIDEMKLKFNESKSIEQDLMKKNLLVSDELRSLKLQFNSANEERNIAVSVNEILTKENKELKIKVNQFSFIEEEIMKKNASVLDELNLLKQNLMSVNEERNNTVFENEMLMKKNKELKMKIDQLNSVEEKVFKDNLSDEMQRLKQHLNSIYEEKNNAENFNELLRQENDELKLKVKQYSCSINELEMKILDLTQSYDKNIFEQQKKIKELIDINKEFSVKSNQLSNEKNQISEELVLMTNKFSDIEHNFLVTQTKNHDLMEALKKEQENCAKQCKLSKSAYERKCDQVEAEMQVLMSTLKALKAENIQITEINKVLKSEVLVAKENLECQQNEQITIIDKHEKHIKELQNDIGLLNKKLETHNEVISRNNDLVQKVKSLEETKIELEQSLNKVNKALKENQLNFTEQYSQLSSVVHKENQLFNNAVNLLKYDNLSKEELIDKVNHVEHLLELKKKDISVYNDHRIEQNAMIEQLKKKNEDSLSRLKRLEQILTDLRKPSGNASTREWEEHCISLERIKVRLESQVLHLEERKRVLKLQLERYQQENTHLNVIIKQKDEKFAKASKENEEEKEKLANAIQNLKIDNERVCTGLKDAFNRMNAAEKALTETKSVAELEISKRDSEIERVSNYLIRSYERYQHYRGIAKNCLENKCSAKVKPIQNDVFTMTENYFPVLSEKSTEQLSSQKRRSNEQLEGERQKSRKKLSNSIKECDNEAECNQQ</sequence>
<dbReference type="SUPFAM" id="SSF52540">
    <property type="entry name" value="P-loop containing nucleoside triphosphate hydrolases"/>
    <property type="match status" value="1"/>
</dbReference>
<dbReference type="InterPro" id="IPR027640">
    <property type="entry name" value="Kinesin-like_fam"/>
</dbReference>
<evidence type="ECO:0000256" key="1">
    <source>
        <dbReference type="ARBA" id="ARBA00004245"/>
    </source>
</evidence>
<protein>
    <submittedName>
        <fullName evidence="12">Uncharacterized protein LOC101241452 isoform X13</fullName>
    </submittedName>
</protein>
<evidence type="ECO:0000313" key="12">
    <source>
        <dbReference type="RefSeq" id="XP_065661909.1"/>
    </source>
</evidence>
<feature type="coiled-coil region" evidence="8">
    <location>
        <begin position="1370"/>
        <end position="1397"/>
    </location>
</feature>
<dbReference type="InterPro" id="IPR019821">
    <property type="entry name" value="Kinesin_motor_CS"/>
</dbReference>
<evidence type="ECO:0000256" key="7">
    <source>
        <dbReference type="PROSITE-ProRule" id="PRU00283"/>
    </source>
</evidence>
<reference evidence="12" key="1">
    <citation type="submission" date="2025-08" db="UniProtKB">
        <authorList>
            <consortium name="RefSeq"/>
        </authorList>
    </citation>
    <scope>IDENTIFICATION</scope>
</reference>
<comment type="subcellular location">
    <subcellularLocation>
        <location evidence="1">Cytoplasm</location>
        <location evidence="1">Cytoskeleton</location>
    </subcellularLocation>
</comment>
<dbReference type="PROSITE" id="PS00411">
    <property type="entry name" value="KINESIN_MOTOR_1"/>
    <property type="match status" value="1"/>
</dbReference>
<keyword evidence="2 7" id="KW-0547">Nucleotide-binding</keyword>
<gene>
    <name evidence="12" type="primary">LOC101241452</name>
</gene>
<feature type="region of interest" description="Disordered" evidence="9">
    <location>
        <begin position="2143"/>
        <end position="2187"/>
    </location>
</feature>
<evidence type="ECO:0000256" key="4">
    <source>
        <dbReference type="ARBA" id="ARBA00023054"/>
    </source>
</evidence>
<feature type="coiled-coil region" evidence="8">
    <location>
        <begin position="1283"/>
        <end position="1341"/>
    </location>
</feature>
<dbReference type="InterPro" id="IPR036961">
    <property type="entry name" value="Kinesin_motor_dom_sf"/>
</dbReference>
<dbReference type="SMART" id="SM00129">
    <property type="entry name" value="KISc"/>
    <property type="match status" value="1"/>
</dbReference>
<proteinExistence type="inferred from homology"/>
<evidence type="ECO:0000256" key="8">
    <source>
        <dbReference type="SAM" id="Coils"/>
    </source>
</evidence>
<evidence type="ECO:0000256" key="2">
    <source>
        <dbReference type="ARBA" id="ARBA00022741"/>
    </source>
</evidence>
<comment type="similarity">
    <text evidence="7">Belongs to the TRAFAC class myosin-kinesin ATPase superfamily. Kinesin family.</text>
</comment>
<feature type="coiled-coil region" evidence="8">
    <location>
        <begin position="1545"/>
        <end position="1654"/>
    </location>
</feature>
<dbReference type="Proteomes" id="UP001652625">
    <property type="component" value="Chromosome 09"/>
</dbReference>
<name>A0ABM4CJH7_HYDVU</name>
<feature type="coiled-coil region" evidence="8">
    <location>
        <begin position="690"/>
        <end position="1133"/>
    </location>
</feature>
<feature type="binding site" evidence="7">
    <location>
        <begin position="81"/>
        <end position="88"/>
    </location>
    <ligand>
        <name>ATP</name>
        <dbReference type="ChEBI" id="CHEBI:30616"/>
    </ligand>
</feature>
<dbReference type="PANTHER" id="PTHR47968">
    <property type="entry name" value="CENTROMERE PROTEIN E"/>
    <property type="match status" value="1"/>
</dbReference>
<keyword evidence="6" id="KW-0206">Cytoskeleton</keyword>
<feature type="coiled-coil region" evidence="8">
    <location>
        <begin position="473"/>
        <end position="663"/>
    </location>
</feature>
<dbReference type="Pfam" id="PF00225">
    <property type="entry name" value="Kinesin"/>
    <property type="match status" value="1"/>
</dbReference>
<dbReference type="PROSITE" id="PS50067">
    <property type="entry name" value="KINESIN_MOTOR_2"/>
    <property type="match status" value="1"/>
</dbReference>
<dbReference type="PRINTS" id="PR00380">
    <property type="entry name" value="KINESINHEAVY"/>
</dbReference>
<evidence type="ECO:0000259" key="10">
    <source>
        <dbReference type="PROSITE" id="PS50067"/>
    </source>
</evidence>
<evidence type="ECO:0000256" key="3">
    <source>
        <dbReference type="ARBA" id="ARBA00022840"/>
    </source>
</evidence>
<dbReference type="RefSeq" id="XP_065661909.1">
    <property type="nucleotide sequence ID" value="XM_065805837.1"/>
</dbReference>
<evidence type="ECO:0000256" key="5">
    <source>
        <dbReference type="ARBA" id="ARBA00023175"/>
    </source>
</evidence>
<feature type="domain" description="Kinesin motor" evidence="10">
    <location>
        <begin position="5"/>
        <end position="325"/>
    </location>
</feature>
<feature type="coiled-coil region" evidence="8">
    <location>
        <begin position="1737"/>
        <end position="1869"/>
    </location>
</feature>